<comment type="caution">
    <text evidence="2">The sequence shown here is derived from an EMBL/GenBank/DDBJ whole genome shotgun (WGS) entry which is preliminary data.</text>
</comment>
<dbReference type="PaxDb" id="44689-DDB0185082"/>
<dbReference type="GO" id="GO:0030027">
    <property type="term" value="C:lamellipodium"/>
    <property type="evidence" value="ECO:0000318"/>
    <property type="project" value="GO_Central"/>
</dbReference>
<dbReference type="Gene3D" id="1.10.506.10">
    <property type="entry name" value="GTPase Activation - p120gap, domain 1"/>
    <property type="match status" value="1"/>
</dbReference>
<dbReference type="OMA" id="TCIRRIY"/>
<dbReference type="CDD" id="cd04519">
    <property type="entry name" value="RasGAP"/>
    <property type="match status" value="1"/>
</dbReference>
<dbReference type="SMART" id="SM00368">
    <property type="entry name" value="LRR_RI"/>
    <property type="match status" value="6"/>
</dbReference>
<accession>Q551K4</accession>
<gene>
    <name evidence="2" type="primary">DG1112</name>
    <name evidence="2" type="ORF">DDB_G0276463</name>
</gene>
<dbReference type="Gene3D" id="3.80.10.10">
    <property type="entry name" value="Ribonuclease Inhibitor"/>
    <property type="match status" value="1"/>
</dbReference>
<dbReference type="GO" id="GO:0034315">
    <property type="term" value="P:regulation of Arp2/3 complex-mediated actin nucleation"/>
    <property type="evidence" value="ECO:0000318"/>
    <property type="project" value="GO_Central"/>
</dbReference>
<dbReference type="SMART" id="SM00323">
    <property type="entry name" value="RasGAP"/>
    <property type="match status" value="1"/>
</dbReference>
<dbReference type="PROSITE" id="PS50018">
    <property type="entry name" value="RAS_GTPASE_ACTIV_2"/>
    <property type="match status" value="1"/>
</dbReference>
<keyword evidence="3" id="KW-1185">Reference proteome</keyword>
<dbReference type="GO" id="GO:0016477">
    <property type="term" value="P:cell migration"/>
    <property type="evidence" value="ECO:0000318"/>
    <property type="project" value="GO_Central"/>
</dbReference>
<dbReference type="PhylomeDB" id="Q869U6"/>
<dbReference type="KEGG" id="ddi:DDB_G0276463"/>
<dbReference type="InterPro" id="IPR032675">
    <property type="entry name" value="LRR_dom_sf"/>
</dbReference>
<dbReference type="STRING" id="44689.Q869U6"/>
<dbReference type="Pfam" id="PF00616">
    <property type="entry name" value="RasGAP"/>
    <property type="match status" value="1"/>
</dbReference>
<protein>
    <submittedName>
        <fullName evidence="2">RasGTPase-activating protein</fullName>
    </submittedName>
</protein>
<dbReference type="InterPro" id="IPR051279">
    <property type="entry name" value="PP1-Reg/Actin-Interact_Protein"/>
</dbReference>
<accession>Q869U6</accession>
<dbReference type="Proteomes" id="UP000002195">
    <property type="component" value="Unassembled WGS sequence"/>
</dbReference>
<dbReference type="SMR" id="Q869U6"/>
<dbReference type="PANTHER" id="PTHR24112:SF51">
    <property type="entry name" value="RASGTPASE-ACTIVATING PROTEIN"/>
    <property type="match status" value="1"/>
</dbReference>
<proteinExistence type="predicted"/>
<dbReference type="VEuPathDB" id="AmoebaDB:DDB_G0276463"/>
<dbReference type="InterPro" id="IPR008936">
    <property type="entry name" value="Rho_GTPase_activation_prot"/>
</dbReference>
<dbReference type="SUPFAM" id="SSF48350">
    <property type="entry name" value="GTPase activation domain, GAP"/>
    <property type="match status" value="1"/>
</dbReference>
<evidence type="ECO:0000259" key="1">
    <source>
        <dbReference type="PROSITE" id="PS50018"/>
    </source>
</evidence>
<reference evidence="2 3" key="1">
    <citation type="journal article" date="2005" name="Nature">
        <title>The genome of the social amoeba Dictyostelium discoideum.</title>
        <authorList>
            <consortium name="The Dictyostelium discoideum Sequencing Consortium"/>
            <person name="Eichinger L."/>
            <person name="Pachebat J.A."/>
            <person name="Glockner G."/>
            <person name="Rajandream M.A."/>
            <person name="Sucgang R."/>
            <person name="Berriman M."/>
            <person name="Song J."/>
            <person name="Olsen R."/>
            <person name="Szafranski K."/>
            <person name="Xu Q."/>
            <person name="Tunggal B."/>
            <person name="Kummerfeld S."/>
            <person name="Madera M."/>
            <person name="Konfortov B.A."/>
            <person name="Rivero F."/>
            <person name="Bankier A.T."/>
            <person name="Lehmann R."/>
            <person name="Hamlin N."/>
            <person name="Davies R."/>
            <person name="Gaudet P."/>
            <person name="Fey P."/>
            <person name="Pilcher K."/>
            <person name="Chen G."/>
            <person name="Saunders D."/>
            <person name="Sodergren E."/>
            <person name="Davis P."/>
            <person name="Kerhornou A."/>
            <person name="Nie X."/>
            <person name="Hall N."/>
            <person name="Anjard C."/>
            <person name="Hemphill L."/>
            <person name="Bason N."/>
            <person name="Farbrother P."/>
            <person name="Desany B."/>
            <person name="Just E."/>
            <person name="Morio T."/>
            <person name="Rost R."/>
            <person name="Churcher C."/>
            <person name="Cooper J."/>
            <person name="Haydock S."/>
            <person name="van Driessche N."/>
            <person name="Cronin A."/>
            <person name="Goodhead I."/>
            <person name="Muzny D."/>
            <person name="Mourier T."/>
            <person name="Pain A."/>
            <person name="Lu M."/>
            <person name="Harper D."/>
            <person name="Lindsay R."/>
            <person name="Hauser H."/>
            <person name="James K."/>
            <person name="Quiles M."/>
            <person name="Madan Babu M."/>
            <person name="Saito T."/>
            <person name="Buchrieser C."/>
            <person name="Wardroper A."/>
            <person name="Felder M."/>
            <person name="Thangavelu M."/>
            <person name="Johnson D."/>
            <person name="Knights A."/>
            <person name="Loulseged H."/>
            <person name="Mungall K."/>
            <person name="Oliver K."/>
            <person name="Price C."/>
            <person name="Quail M.A."/>
            <person name="Urushihara H."/>
            <person name="Hernandez J."/>
            <person name="Rabbinowitsch E."/>
            <person name="Steffen D."/>
            <person name="Sanders M."/>
            <person name="Ma J."/>
            <person name="Kohara Y."/>
            <person name="Sharp S."/>
            <person name="Simmonds M."/>
            <person name="Spiegler S."/>
            <person name="Tivey A."/>
            <person name="Sugano S."/>
            <person name="White B."/>
            <person name="Walker D."/>
            <person name="Woodward J."/>
            <person name="Winckler T."/>
            <person name="Tanaka Y."/>
            <person name="Shaulsky G."/>
            <person name="Schleicher M."/>
            <person name="Weinstock G."/>
            <person name="Rosenthal A."/>
            <person name="Cox E.C."/>
            <person name="Chisholm R.L."/>
            <person name="Gibbs R."/>
            <person name="Loomis W.F."/>
            <person name="Platzer M."/>
            <person name="Kay R.R."/>
            <person name="Williams J."/>
            <person name="Dear P.H."/>
            <person name="Noegel A.A."/>
            <person name="Barrell B."/>
            <person name="Kuspa A."/>
        </authorList>
    </citation>
    <scope>NUCLEOTIDE SEQUENCE [LARGE SCALE GENOMIC DNA]</scope>
    <source>
        <strain evidence="2 3">AX4</strain>
    </source>
</reference>
<dbReference type="InParanoid" id="Q869U6"/>
<sequence length="1057" mass="121443">MIELSTTSPAYNAMVSYENQTSKASSNTIIVYKPISDHIVLDGMVLTEDEIQQRQREKTETLMYSTKDAVTIDSIFKHIVNNQINIIHEFYKFIEKDQYESMSKLIITFSIGCNNALRILRYFIYTDIKEDVNNINRNYSFSSLLISNYLEKTCQQYIKDVLRQFVLQLVQDKAINFKYDLENSENVVIHNEFSNLIVWSNRLSEIITSQESLDKMPMSIKVIAMFFHEIWPQDDQGGQGVSNFLINKLFVPALISPQLYDLIPPQIHLNSRSTSNLSILARYLSTCITTYSSDEYQEVFDCNQSLLQCKQKIKQTFKESQYFKSVLSARFSTQSYQYTNEAPMSQLHFLHRILCNEKSTIRQMYQSMEAASEFEKLMDLLADYNYRVSYQLLTTPSEIKSVKSYMDSKNEEISYIGYIQKNGKKGFVKRILVVGIYRIVTFKMNGKLARDGHILDLQEIVSQNNQQYELIFKGHRIHATTEECDHTITCIRRIYEYCLYNWPYALKMKLKIQPSSRLEAMSPPDHTPTSAMVGAYKCLCSYYSIPIKQTIAWYIEHAFKDPKYKVFNLKVFTKHTRDLPTNQELIPLIHSLRYDWFFEEFIIKEYKLDNKDLLNEIGSMLSSNSTINKLILSNLSLPKEFMMTLFDTIQSQKSLKLTLLDISNNQLDDKSLNSFFSYLQYGNTNGLIHLNCQSIGIKESHIKPFIDSLRRGNLNSLTSLNISNNKINDQAMELSKWLTNEGKSLKNLDLSETLLKIKFFQFNDQSSCLENLNLNRNLFRSKEDTQSLSNCLSNLPNLLTLSLNKTMIPSDSIKEILSFLCGANNNNNNKNELFSNLIISENSIQRPLITNMISMNAFNLIKEIDFSDNDLTDGGIKELCRSLYGNQIITSLNINGCFRGSAGAQRSKAISALSSFINSSSSLETLLMRGGQKSNQQLQRCIVPLLLSLAANLNTRLKKLDISNHQFSNFGANALSKAIILNKSISTLILDNNSIGTIGYANLKNSLKQNYTIKELPIPLFDLTETLKYGGTSLIEQKKLRSLLFKIELYLSRNQSL</sequence>
<dbReference type="SUPFAM" id="SSF52047">
    <property type="entry name" value="RNI-like"/>
    <property type="match status" value="1"/>
</dbReference>
<evidence type="ECO:0000313" key="2">
    <source>
        <dbReference type="EMBL" id="EAL69185.1"/>
    </source>
</evidence>
<dbReference type="GO" id="GO:0005886">
    <property type="term" value="C:plasma membrane"/>
    <property type="evidence" value="ECO:0000318"/>
    <property type="project" value="GO_Central"/>
</dbReference>
<dbReference type="RefSeq" id="XP_643130.1">
    <property type="nucleotide sequence ID" value="XM_638038.1"/>
</dbReference>
<dbReference type="EMBL" id="AAFI02000015">
    <property type="protein sequence ID" value="EAL69185.1"/>
    <property type="molecule type" value="Genomic_DNA"/>
</dbReference>
<dbReference type="PANTHER" id="PTHR24112">
    <property type="entry name" value="LEUCINE-RICH REPEAT, ISOFORM F-RELATED"/>
    <property type="match status" value="1"/>
</dbReference>
<feature type="domain" description="Ras-GAP" evidence="1">
    <location>
        <begin position="130"/>
        <end position="289"/>
    </location>
</feature>
<organism evidence="2 3">
    <name type="scientific">Dictyostelium discoideum</name>
    <name type="common">Social amoeba</name>
    <dbReference type="NCBI Taxonomy" id="44689"/>
    <lineage>
        <taxon>Eukaryota</taxon>
        <taxon>Amoebozoa</taxon>
        <taxon>Evosea</taxon>
        <taxon>Eumycetozoa</taxon>
        <taxon>Dictyostelia</taxon>
        <taxon>Dictyosteliales</taxon>
        <taxon>Dictyosteliaceae</taxon>
        <taxon>Dictyostelium</taxon>
    </lineage>
</organism>
<evidence type="ECO:0000313" key="3">
    <source>
        <dbReference type="Proteomes" id="UP000002195"/>
    </source>
</evidence>
<dbReference type="HOGENOM" id="CLU_289930_0_0_1"/>
<dbReference type="GeneID" id="8620536"/>
<name>Q869U6_DICDI</name>
<dbReference type="AlphaFoldDB" id="Q869U6"/>
<dbReference type="InterPro" id="IPR001936">
    <property type="entry name" value="RasGAP_dom"/>
</dbReference>
<dbReference type="dictyBase" id="DDB_G0276463">
    <property type="gene designation" value="DG1112"/>
</dbReference>
<dbReference type="eggNOG" id="KOG4242">
    <property type="taxonomic scope" value="Eukaryota"/>
</dbReference>